<dbReference type="RefSeq" id="WP_136863397.1">
    <property type="nucleotide sequence ID" value="NZ_SWCJ01000006.1"/>
</dbReference>
<dbReference type="AlphaFoldDB" id="A0A4U1BSI9"/>
<keyword evidence="3" id="KW-1185">Reference proteome</keyword>
<name>A0A4U1BSI9_9GAMM</name>
<feature type="transmembrane region" description="Helical" evidence="1">
    <location>
        <begin position="21"/>
        <end position="40"/>
    </location>
</feature>
<protein>
    <recommendedName>
        <fullName evidence="4">YcxB-like protein</fullName>
    </recommendedName>
</protein>
<dbReference type="Proteomes" id="UP000305675">
    <property type="component" value="Unassembled WGS sequence"/>
</dbReference>
<organism evidence="2 3">
    <name type="scientific">Ferrimonas aestuarii</name>
    <dbReference type="NCBI Taxonomy" id="2569539"/>
    <lineage>
        <taxon>Bacteria</taxon>
        <taxon>Pseudomonadati</taxon>
        <taxon>Pseudomonadota</taxon>
        <taxon>Gammaproteobacteria</taxon>
        <taxon>Alteromonadales</taxon>
        <taxon>Ferrimonadaceae</taxon>
        <taxon>Ferrimonas</taxon>
    </lineage>
</organism>
<gene>
    <name evidence="2" type="ORF">FCL42_10630</name>
</gene>
<reference evidence="2 3" key="1">
    <citation type="submission" date="2019-04" db="EMBL/GenBank/DDBJ databases">
        <authorList>
            <person name="Hwang J.C."/>
        </authorList>
    </citation>
    <scope>NUCLEOTIDE SEQUENCE [LARGE SCALE GENOMIC DNA]</scope>
    <source>
        <strain evidence="2 3">IMCC35002</strain>
    </source>
</reference>
<evidence type="ECO:0000313" key="3">
    <source>
        <dbReference type="Proteomes" id="UP000305675"/>
    </source>
</evidence>
<accession>A0A4U1BSI9</accession>
<proteinExistence type="predicted"/>
<evidence type="ECO:0000313" key="2">
    <source>
        <dbReference type="EMBL" id="TKB55011.1"/>
    </source>
</evidence>
<evidence type="ECO:0008006" key="4">
    <source>
        <dbReference type="Google" id="ProtNLM"/>
    </source>
</evidence>
<keyword evidence="1" id="KW-0472">Membrane</keyword>
<keyword evidence="1" id="KW-1133">Transmembrane helix</keyword>
<dbReference type="EMBL" id="SWCJ01000006">
    <property type="protein sequence ID" value="TKB55011.1"/>
    <property type="molecule type" value="Genomic_DNA"/>
</dbReference>
<feature type="transmembrane region" description="Helical" evidence="1">
    <location>
        <begin position="52"/>
        <end position="68"/>
    </location>
</feature>
<keyword evidence="1" id="KW-0812">Transmembrane</keyword>
<sequence>MEQTQIELHQSKYQDMFSRGYELVCYLLWGMVITVAFAWITRSESTGVDWSFFVYALGPVLPMIYFGVRYKSGTKTLILNDEGFTLLTYNEKSQFSWSDFRNYKISRSHPYDIIILNSKYGKTEFSYYAFDKQQRQQLFEILDAKLNERRSLFEDD</sequence>
<dbReference type="OrthoDB" id="6267455at2"/>
<evidence type="ECO:0000256" key="1">
    <source>
        <dbReference type="SAM" id="Phobius"/>
    </source>
</evidence>
<comment type="caution">
    <text evidence="2">The sequence shown here is derived from an EMBL/GenBank/DDBJ whole genome shotgun (WGS) entry which is preliminary data.</text>
</comment>